<reference evidence="1 2" key="1">
    <citation type="submission" date="2015-05" db="EMBL/GenBank/DDBJ databases">
        <title>Whole genome sequence of Bacillus thuringiensis serovar tolworthi Pasteur Institute Standard strain.</title>
        <authorList>
            <person name="Kanda K."/>
            <person name="Nakashima K."/>
            <person name="Nagano Y."/>
        </authorList>
    </citation>
    <scope>NUCLEOTIDE SEQUENCE [LARGE SCALE GENOMIC DNA]</scope>
    <source>
        <strain evidence="1 2">Pasteur Institute Standard strain</strain>
        <plasmid evidence="2">pKK1 DNA</plasmid>
    </source>
</reference>
<name>A0A9W4A2V4_BACTO</name>
<proteinExistence type="predicted"/>
<protein>
    <submittedName>
        <fullName evidence="1">Uncharacterized protein</fullName>
    </submittedName>
</protein>
<dbReference type="EMBL" id="AP014865">
    <property type="protein sequence ID" value="BAR87018.1"/>
    <property type="molecule type" value="Genomic_DNA"/>
</dbReference>
<evidence type="ECO:0000313" key="1">
    <source>
        <dbReference type="EMBL" id="BAR87018.1"/>
    </source>
</evidence>
<gene>
    <name evidence="1" type="ORF">KNN_06283</name>
</gene>
<sequence>MGVFFLFIFDSENHTLHIYDEISNITSGTNAINRIGKYLIIKMYEL</sequence>
<keyword evidence="1" id="KW-0614">Plasmid</keyword>
<organism evidence="1 2">
    <name type="scientific">Bacillus thuringiensis subsp. tolworthi</name>
    <dbReference type="NCBI Taxonomy" id="1442"/>
    <lineage>
        <taxon>Bacteria</taxon>
        <taxon>Bacillati</taxon>
        <taxon>Bacillota</taxon>
        <taxon>Bacilli</taxon>
        <taxon>Bacillales</taxon>
        <taxon>Bacillaceae</taxon>
        <taxon>Bacillus</taxon>
        <taxon>Bacillus cereus group</taxon>
    </lineage>
</organism>
<dbReference type="Proteomes" id="UP000055316">
    <property type="component" value="Plasmid pKK1"/>
</dbReference>
<dbReference type="AlphaFoldDB" id="A0A9W4A2V4"/>
<evidence type="ECO:0000313" key="2">
    <source>
        <dbReference type="Proteomes" id="UP000055316"/>
    </source>
</evidence>
<accession>A0A9W4A2V4</accession>
<geneLocation type="plasmid" evidence="2">
    <name>pKK1 DNA</name>
</geneLocation>